<keyword evidence="15 24" id="KW-0472">Membrane</keyword>
<accession>A0A432MH05</accession>
<name>A0A432MH05_9BACT</name>
<dbReference type="GO" id="GO:0004605">
    <property type="term" value="F:phosphatidate cytidylyltransferase activity"/>
    <property type="evidence" value="ECO:0007669"/>
    <property type="project" value="UniProtKB-EC"/>
</dbReference>
<evidence type="ECO:0000256" key="9">
    <source>
        <dbReference type="ARBA" id="ARBA00022516"/>
    </source>
</evidence>
<keyword evidence="8" id="KW-1003">Cell membrane</keyword>
<dbReference type="PANTHER" id="PTHR46382">
    <property type="entry name" value="PHOSPHATIDATE CYTIDYLYLTRANSFERASE"/>
    <property type="match status" value="1"/>
</dbReference>
<evidence type="ECO:0000256" key="12">
    <source>
        <dbReference type="ARBA" id="ARBA00022695"/>
    </source>
</evidence>
<evidence type="ECO:0000256" key="2">
    <source>
        <dbReference type="ARBA" id="ARBA00004651"/>
    </source>
</evidence>
<evidence type="ECO:0000256" key="8">
    <source>
        <dbReference type="ARBA" id="ARBA00022475"/>
    </source>
</evidence>
<keyword evidence="11 24" id="KW-0812">Transmembrane</keyword>
<dbReference type="PANTHER" id="PTHR46382:SF1">
    <property type="entry name" value="PHOSPHATIDATE CYTIDYLYLTRANSFERASE"/>
    <property type="match status" value="1"/>
</dbReference>
<evidence type="ECO:0000256" key="1">
    <source>
        <dbReference type="ARBA" id="ARBA00001698"/>
    </source>
</evidence>
<comment type="similarity">
    <text evidence="5">Belongs to the CDS family.</text>
</comment>
<feature type="transmembrane region" description="Helical" evidence="24">
    <location>
        <begin position="191"/>
        <end position="212"/>
    </location>
</feature>
<evidence type="ECO:0000256" key="24">
    <source>
        <dbReference type="SAM" id="Phobius"/>
    </source>
</evidence>
<feature type="transmembrane region" description="Helical" evidence="24">
    <location>
        <begin position="53"/>
        <end position="71"/>
    </location>
</feature>
<evidence type="ECO:0000256" key="18">
    <source>
        <dbReference type="ARBA" id="ARBA00029893"/>
    </source>
</evidence>
<organism evidence="25 26">
    <name type="scientific">Tautonia sociabilis</name>
    <dbReference type="NCBI Taxonomy" id="2080755"/>
    <lineage>
        <taxon>Bacteria</taxon>
        <taxon>Pseudomonadati</taxon>
        <taxon>Planctomycetota</taxon>
        <taxon>Planctomycetia</taxon>
        <taxon>Isosphaerales</taxon>
        <taxon>Isosphaeraceae</taxon>
        <taxon>Tautonia</taxon>
    </lineage>
</organism>
<comment type="pathway">
    <text evidence="3">Phospholipid metabolism; CDP-diacylglycerol biosynthesis; CDP-diacylglycerol from sn-glycerol 3-phosphate: step 3/3.</text>
</comment>
<comment type="subcellular location">
    <subcellularLocation>
        <location evidence="2">Cell membrane</location>
        <topology evidence="2">Multi-pass membrane protein</topology>
    </subcellularLocation>
</comment>
<comment type="pathway">
    <text evidence="4">Lipid metabolism.</text>
</comment>
<feature type="transmembrane region" description="Helical" evidence="24">
    <location>
        <begin position="150"/>
        <end position="170"/>
    </location>
</feature>
<evidence type="ECO:0000256" key="21">
    <source>
        <dbReference type="ARBA" id="ARBA00032396"/>
    </source>
</evidence>
<evidence type="ECO:0000256" key="20">
    <source>
        <dbReference type="ARBA" id="ARBA00032253"/>
    </source>
</evidence>
<dbReference type="Pfam" id="PF01148">
    <property type="entry name" value="CTP_transf_1"/>
    <property type="match status" value="1"/>
</dbReference>
<evidence type="ECO:0000256" key="5">
    <source>
        <dbReference type="ARBA" id="ARBA00010185"/>
    </source>
</evidence>
<feature type="transmembrane region" description="Helical" evidence="24">
    <location>
        <begin position="258"/>
        <end position="284"/>
    </location>
</feature>
<evidence type="ECO:0000256" key="4">
    <source>
        <dbReference type="ARBA" id="ARBA00005189"/>
    </source>
</evidence>
<feature type="transmembrane region" description="Helical" evidence="24">
    <location>
        <begin position="83"/>
        <end position="105"/>
    </location>
</feature>
<keyword evidence="12 25" id="KW-0548">Nucleotidyltransferase</keyword>
<keyword evidence="26" id="KW-1185">Reference proteome</keyword>
<keyword evidence="9" id="KW-0444">Lipid biosynthesis</keyword>
<keyword evidence="13 24" id="KW-1133">Transmembrane helix</keyword>
<sequence>MAAAFVLVLLVDTIYFAPWFPLWLLAMMVVMGLGAREISSLFQQTSARPDRELVIGGVLAVVLSNWGPHLVAELTGLDDRPGAAVEALAWPLWAFVAVVMFTFIAQSARFEHPGGTMATIAGTVLAVAYVGLLGSFLVQFRWLESPYRGLVPLAALVATAKGADMGAYFAGRVAGRHKLWPRLSPNKTVEGAVGGMVLGILSSGAVFGAARLLFNTPVLSWVEVLGFGLLVGSAAQLGDLMESMIKRDCERKDSSATLPGFGGVLDVLDSLLFAGPVAYGYWLIFGPP</sequence>
<reference evidence="25 26" key="2">
    <citation type="submission" date="2019-01" db="EMBL/GenBank/DDBJ databases">
        <title>Tautonia sociabilis, a novel thermotolerant planctomycete of Isosphaeraceae family, isolated from a 4000 m deep subterranean habitat.</title>
        <authorList>
            <person name="Kovaleva O.L."/>
            <person name="Elcheninov A.G."/>
            <person name="Van Heerden E."/>
            <person name="Toshchakov S.V."/>
            <person name="Novikov A."/>
            <person name="Bonch-Osmolovskaya E.A."/>
            <person name="Kublanov I.V."/>
        </authorList>
    </citation>
    <scope>NUCLEOTIDE SEQUENCE [LARGE SCALE GENOMIC DNA]</scope>
    <source>
        <strain evidence="25 26">GM2012</strain>
    </source>
</reference>
<comment type="catalytic activity">
    <reaction evidence="1">
        <text>a 1,2-diacyl-sn-glycero-3-phosphate + CTP + H(+) = a CDP-1,2-diacyl-sn-glycerol + diphosphate</text>
        <dbReference type="Rhea" id="RHEA:16229"/>
        <dbReference type="ChEBI" id="CHEBI:15378"/>
        <dbReference type="ChEBI" id="CHEBI:33019"/>
        <dbReference type="ChEBI" id="CHEBI:37563"/>
        <dbReference type="ChEBI" id="CHEBI:58332"/>
        <dbReference type="ChEBI" id="CHEBI:58608"/>
        <dbReference type="EC" id="2.7.7.41"/>
    </reaction>
</comment>
<reference evidence="25 26" key="1">
    <citation type="submission" date="2018-12" db="EMBL/GenBank/DDBJ databases">
        <authorList>
            <person name="Toschakov S.V."/>
        </authorList>
    </citation>
    <scope>NUCLEOTIDE SEQUENCE [LARGE SCALE GENOMIC DNA]</scope>
    <source>
        <strain evidence="25 26">GM2012</strain>
    </source>
</reference>
<evidence type="ECO:0000256" key="7">
    <source>
        <dbReference type="ARBA" id="ARBA00019373"/>
    </source>
</evidence>
<dbReference type="GO" id="GO:0016024">
    <property type="term" value="P:CDP-diacylglycerol biosynthetic process"/>
    <property type="evidence" value="ECO:0007669"/>
    <property type="project" value="TreeGrafter"/>
</dbReference>
<protein>
    <recommendedName>
        <fullName evidence="7">Phosphatidate cytidylyltransferase</fullName>
        <ecNumber evidence="6">2.7.7.41</ecNumber>
    </recommendedName>
    <alternativeName>
        <fullName evidence="20">CDP-DAG synthase</fullName>
    </alternativeName>
    <alternativeName>
        <fullName evidence="22">CDP-DG synthase</fullName>
    </alternativeName>
    <alternativeName>
        <fullName evidence="18">CDP-diacylglycerol synthase</fullName>
    </alternativeName>
    <alternativeName>
        <fullName evidence="21">CDP-diglyceride pyrophosphorylase</fullName>
    </alternativeName>
    <alternativeName>
        <fullName evidence="23">CDP-diglyceride synthase</fullName>
    </alternativeName>
    <alternativeName>
        <fullName evidence="19">CTP:phosphatidate cytidylyltransferase</fullName>
    </alternativeName>
</protein>
<evidence type="ECO:0000256" key="23">
    <source>
        <dbReference type="ARBA" id="ARBA00033406"/>
    </source>
</evidence>
<evidence type="ECO:0000256" key="16">
    <source>
        <dbReference type="ARBA" id="ARBA00023209"/>
    </source>
</evidence>
<feature type="transmembrane region" description="Helical" evidence="24">
    <location>
        <begin position="218"/>
        <end position="237"/>
    </location>
</feature>
<evidence type="ECO:0000256" key="10">
    <source>
        <dbReference type="ARBA" id="ARBA00022679"/>
    </source>
</evidence>
<comment type="caution">
    <text evidence="25">The sequence shown here is derived from an EMBL/GenBank/DDBJ whole genome shotgun (WGS) entry which is preliminary data.</text>
</comment>
<evidence type="ECO:0000256" key="14">
    <source>
        <dbReference type="ARBA" id="ARBA00023098"/>
    </source>
</evidence>
<evidence type="ECO:0000256" key="15">
    <source>
        <dbReference type="ARBA" id="ARBA00023136"/>
    </source>
</evidence>
<evidence type="ECO:0000256" key="6">
    <source>
        <dbReference type="ARBA" id="ARBA00012487"/>
    </source>
</evidence>
<keyword evidence="14" id="KW-0443">Lipid metabolism</keyword>
<proteinExistence type="inferred from homology"/>
<keyword evidence="10 25" id="KW-0808">Transferase</keyword>
<evidence type="ECO:0000256" key="11">
    <source>
        <dbReference type="ARBA" id="ARBA00022692"/>
    </source>
</evidence>
<evidence type="ECO:0000256" key="3">
    <source>
        <dbReference type="ARBA" id="ARBA00005119"/>
    </source>
</evidence>
<dbReference type="OrthoDB" id="9799199at2"/>
<evidence type="ECO:0000256" key="13">
    <source>
        <dbReference type="ARBA" id="ARBA00022989"/>
    </source>
</evidence>
<feature type="transmembrane region" description="Helical" evidence="24">
    <location>
        <begin position="117"/>
        <end position="138"/>
    </location>
</feature>
<dbReference type="EMBL" id="RYZH01000033">
    <property type="protein sequence ID" value="RUL86230.1"/>
    <property type="molecule type" value="Genomic_DNA"/>
</dbReference>
<evidence type="ECO:0000256" key="22">
    <source>
        <dbReference type="ARBA" id="ARBA00032743"/>
    </source>
</evidence>
<dbReference type="GO" id="GO:0005886">
    <property type="term" value="C:plasma membrane"/>
    <property type="evidence" value="ECO:0007669"/>
    <property type="project" value="UniProtKB-SubCell"/>
</dbReference>
<evidence type="ECO:0000256" key="19">
    <source>
        <dbReference type="ARBA" id="ARBA00031825"/>
    </source>
</evidence>
<evidence type="ECO:0000256" key="17">
    <source>
        <dbReference type="ARBA" id="ARBA00023264"/>
    </source>
</evidence>
<dbReference type="AlphaFoldDB" id="A0A432MH05"/>
<dbReference type="EC" id="2.7.7.41" evidence="6"/>
<feature type="transmembrane region" description="Helical" evidence="24">
    <location>
        <begin position="14"/>
        <end position="33"/>
    </location>
</feature>
<gene>
    <name evidence="25" type="ORF">TsocGM_16690</name>
</gene>
<keyword evidence="16" id="KW-0594">Phospholipid biosynthesis</keyword>
<evidence type="ECO:0000313" key="25">
    <source>
        <dbReference type="EMBL" id="RUL86230.1"/>
    </source>
</evidence>
<keyword evidence="17" id="KW-1208">Phospholipid metabolism</keyword>
<evidence type="ECO:0000313" key="26">
    <source>
        <dbReference type="Proteomes" id="UP000280296"/>
    </source>
</evidence>
<dbReference type="Proteomes" id="UP000280296">
    <property type="component" value="Unassembled WGS sequence"/>
</dbReference>